<keyword evidence="3 6" id="KW-0812">Transmembrane</keyword>
<evidence type="ECO:0000256" key="3">
    <source>
        <dbReference type="ARBA" id="ARBA00022692"/>
    </source>
</evidence>
<evidence type="ECO:0000256" key="1">
    <source>
        <dbReference type="ARBA" id="ARBA00004651"/>
    </source>
</evidence>
<dbReference type="PANTHER" id="PTHR30572:SF18">
    <property type="entry name" value="ABC-TYPE MACROLIDE FAMILY EXPORT SYSTEM PERMEASE COMPONENT 2"/>
    <property type="match status" value="1"/>
</dbReference>
<dbReference type="GO" id="GO:0005886">
    <property type="term" value="C:plasma membrane"/>
    <property type="evidence" value="ECO:0007669"/>
    <property type="project" value="UniProtKB-SubCell"/>
</dbReference>
<dbReference type="PANTHER" id="PTHR30572">
    <property type="entry name" value="MEMBRANE COMPONENT OF TRANSPORTER-RELATED"/>
    <property type="match status" value="1"/>
</dbReference>
<dbReference type="InterPro" id="IPR050250">
    <property type="entry name" value="Macrolide_Exporter_MacB"/>
</dbReference>
<dbReference type="GO" id="GO:0022857">
    <property type="term" value="F:transmembrane transporter activity"/>
    <property type="evidence" value="ECO:0007669"/>
    <property type="project" value="TreeGrafter"/>
</dbReference>
<evidence type="ECO:0000313" key="9">
    <source>
        <dbReference type="EMBL" id="PSL28669.1"/>
    </source>
</evidence>
<keyword evidence="4 6" id="KW-1133">Transmembrane helix</keyword>
<feature type="transmembrane region" description="Helical" evidence="6">
    <location>
        <begin position="675"/>
        <end position="699"/>
    </location>
</feature>
<organism evidence="9 10">
    <name type="scientific">Dyadobacter jiangsuensis</name>
    <dbReference type="NCBI Taxonomy" id="1591085"/>
    <lineage>
        <taxon>Bacteria</taxon>
        <taxon>Pseudomonadati</taxon>
        <taxon>Bacteroidota</taxon>
        <taxon>Cytophagia</taxon>
        <taxon>Cytophagales</taxon>
        <taxon>Spirosomataceae</taxon>
        <taxon>Dyadobacter</taxon>
    </lineage>
</organism>
<dbReference type="RefSeq" id="WP_106596110.1">
    <property type="nucleotide sequence ID" value="NZ_PYAS01000006.1"/>
</dbReference>
<feature type="domain" description="MacB-like periplasmic core" evidence="8">
    <location>
        <begin position="20"/>
        <end position="232"/>
    </location>
</feature>
<accession>A0A2P8G3W9</accession>
<dbReference type="EMBL" id="PYAS01000006">
    <property type="protein sequence ID" value="PSL28669.1"/>
    <property type="molecule type" value="Genomic_DNA"/>
</dbReference>
<evidence type="ECO:0000256" key="2">
    <source>
        <dbReference type="ARBA" id="ARBA00022475"/>
    </source>
</evidence>
<feature type="transmembrane region" description="Helical" evidence="6">
    <location>
        <begin position="759"/>
        <end position="779"/>
    </location>
</feature>
<evidence type="ECO:0000259" key="8">
    <source>
        <dbReference type="Pfam" id="PF12704"/>
    </source>
</evidence>
<proteinExistence type="predicted"/>
<feature type="domain" description="ABC3 transporter permease C-terminal" evidence="7">
    <location>
        <begin position="283"/>
        <end position="398"/>
    </location>
</feature>
<protein>
    <submittedName>
        <fullName evidence="9">Putative ABC transport system permease protein</fullName>
    </submittedName>
</protein>
<evidence type="ECO:0000259" key="7">
    <source>
        <dbReference type="Pfam" id="PF02687"/>
    </source>
</evidence>
<comment type="subcellular location">
    <subcellularLocation>
        <location evidence="1">Cell membrane</location>
        <topology evidence="1">Multi-pass membrane protein</topology>
    </subcellularLocation>
</comment>
<dbReference type="AlphaFoldDB" id="A0A2P8G3W9"/>
<gene>
    <name evidence="9" type="ORF">CLV60_106272</name>
</gene>
<dbReference type="Proteomes" id="UP000241964">
    <property type="component" value="Unassembled WGS sequence"/>
</dbReference>
<feature type="transmembrane region" description="Helical" evidence="6">
    <location>
        <begin position="371"/>
        <end position="391"/>
    </location>
</feature>
<name>A0A2P8G3W9_9BACT</name>
<comment type="caution">
    <text evidence="9">The sequence shown here is derived from an EMBL/GenBank/DDBJ whole genome shotgun (WGS) entry which is preliminary data.</text>
</comment>
<feature type="domain" description="MacB-like periplasmic core" evidence="8">
    <location>
        <begin position="482"/>
        <end position="637"/>
    </location>
</feature>
<feature type="transmembrane region" description="Helical" evidence="6">
    <location>
        <begin position="727"/>
        <end position="747"/>
    </location>
</feature>
<evidence type="ECO:0000313" key="10">
    <source>
        <dbReference type="Proteomes" id="UP000241964"/>
    </source>
</evidence>
<sequence length="798" mass="88368">MLFNYLKISIRNFRKQRLFSGLNILGLGIGIAAVWLMVLYVADELSYDRFHAKADRIYRVTQEAEWATGSFKLAPTSPPFAPALQNEYPEIEKTVRISAEGGGKIRFGEKQVDAHDIFFTDATVFDIFSYPFLYGNPATALREPQKIVLTKTLATTIFGNASKAMGQTVFFSNNFPNVVSGVIDDIPTNSHLVFSALRSLPPDFTGGWQEGDMYTYLLLKEGTDAKKLEAKFPTFYTKYLQKYIADTDYHMNLQPLTSIHLHSDLEFEIGAKGNIKTVYIFSAIALLILVIACINYMNLYTARSLKRVREVGVRKAIGSQRFQLIGQFLTESFMMTILAGFVGFLLAKAALPFFNQLAEKSLSLDFHDNSIATVAIGAAFLLLIGLLSGLYPALMLSGYRPVVALKGQLGSQTGGTGFRQSLVVFQFAATVVMIACSGIVYRQIRYVNHKDLGFNKDQVLTFHVDKNEVRTQVGALKGKLEQNPVIESAAAASNPIGNNNIGSAALFVETNQGEIPSTTQMTQRFMADADYLRTMEIKLLQGRDFDKNSAADLSGSVLVNEALAQKQGWANPIGKRLRYPADKDGNMKELTVVGVTKNFHIYSLQHKIEPLLIQLAPPQEQDNMYVRINAAKTTEALAYIREVYKTFDAEARPEFQFLDENFAKQYQAEQRQGNVLLAFAILAILIACLGLFGLAAFAAEARTKEIGVRKVLGASVQDVVLMLSKDFVKLVLVAIVIGTPVAIYAMNKWLQNFEYRETLSWWVFALAGIIAIVIALATVSSQALKSALTNPVKALKAE</sequence>
<keyword evidence="10" id="KW-1185">Reference proteome</keyword>
<feature type="transmembrane region" description="Helical" evidence="6">
    <location>
        <begin position="21"/>
        <end position="42"/>
    </location>
</feature>
<keyword evidence="5 6" id="KW-0472">Membrane</keyword>
<evidence type="ECO:0000256" key="6">
    <source>
        <dbReference type="SAM" id="Phobius"/>
    </source>
</evidence>
<reference evidence="9 10" key="1">
    <citation type="submission" date="2018-03" db="EMBL/GenBank/DDBJ databases">
        <title>Genomic Encyclopedia of Archaeal and Bacterial Type Strains, Phase II (KMG-II): from individual species to whole genera.</title>
        <authorList>
            <person name="Goeker M."/>
        </authorList>
    </citation>
    <scope>NUCLEOTIDE SEQUENCE [LARGE SCALE GENOMIC DNA]</scope>
    <source>
        <strain evidence="9 10">DSM 29057</strain>
    </source>
</reference>
<dbReference type="Pfam" id="PF12704">
    <property type="entry name" value="MacB_PCD"/>
    <property type="match status" value="2"/>
</dbReference>
<dbReference type="InterPro" id="IPR025857">
    <property type="entry name" value="MacB_PCD"/>
</dbReference>
<dbReference type="Pfam" id="PF02687">
    <property type="entry name" value="FtsX"/>
    <property type="match status" value="2"/>
</dbReference>
<keyword evidence="2" id="KW-1003">Cell membrane</keyword>
<evidence type="ECO:0000256" key="5">
    <source>
        <dbReference type="ARBA" id="ARBA00023136"/>
    </source>
</evidence>
<feature type="domain" description="ABC3 transporter permease C-terminal" evidence="7">
    <location>
        <begin position="678"/>
        <end position="786"/>
    </location>
</feature>
<dbReference type="InterPro" id="IPR003838">
    <property type="entry name" value="ABC3_permease_C"/>
</dbReference>
<evidence type="ECO:0000256" key="4">
    <source>
        <dbReference type="ARBA" id="ARBA00022989"/>
    </source>
</evidence>
<feature type="transmembrane region" description="Helical" evidence="6">
    <location>
        <begin position="278"/>
        <end position="299"/>
    </location>
</feature>
<feature type="transmembrane region" description="Helical" evidence="6">
    <location>
        <begin position="328"/>
        <end position="351"/>
    </location>
</feature>
<dbReference type="OrthoDB" id="5933722at2"/>
<feature type="transmembrane region" description="Helical" evidence="6">
    <location>
        <begin position="422"/>
        <end position="441"/>
    </location>
</feature>